<dbReference type="EMBL" id="JAKEKT020000029">
    <property type="protein sequence ID" value="KAL1643063.1"/>
    <property type="molecule type" value="Genomic_DNA"/>
</dbReference>
<evidence type="ECO:0000313" key="1">
    <source>
        <dbReference type="EMBL" id="KAL1643063.1"/>
    </source>
</evidence>
<sequence length="230" mass="25384">MSIPSYENICFATFLGLDTAQLVQPSVEGMMPLLLSLLPTVPSENLFASGPRLNQKGYRWAPKSFLSPFEYLQVTMPRNYTPEGSPSNGRIPVPERFIHPQNLGLGVFLSGMQFQRGPCVTVPLLFTIESQSCTTHVVEVVDTGSEVPWMLSESNPGVETFAIRLTYISQCSVGLLVKVMGETAGGKMLCRWSSVVEMTSNEDADEPWIGSAKKSCFQGAFTAFQWWLVD</sequence>
<reference evidence="1 2" key="1">
    <citation type="journal article" date="2023" name="Plant Dis.">
        <title>First Report of Diplodia intermedia Causing Canker and Dieback Diseases on Apple Trees in Canada.</title>
        <authorList>
            <person name="Ellouze W."/>
            <person name="Ilyukhin E."/>
            <person name="Sulman M."/>
            <person name="Ali S."/>
        </authorList>
    </citation>
    <scope>NUCLEOTIDE SEQUENCE [LARGE SCALE GENOMIC DNA]</scope>
    <source>
        <strain evidence="1 2">M45-28</strain>
    </source>
</reference>
<dbReference type="Proteomes" id="UP001521184">
    <property type="component" value="Unassembled WGS sequence"/>
</dbReference>
<accession>A0ABR3TS31</accession>
<organism evidence="1 2">
    <name type="scientific">Diplodia intermedia</name>
    <dbReference type="NCBI Taxonomy" id="856260"/>
    <lineage>
        <taxon>Eukaryota</taxon>
        <taxon>Fungi</taxon>
        <taxon>Dikarya</taxon>
        <taxon>Ascomycota</taxon>
        <taxon>Pezizomycotina</taxon>
        <taxon>Dothideomycetes</taxon>
        <taxon>Dothideomycetes incertae sedis</taxon>
        <taxon>Botryosphaeriales</taxon>
        <taxon>Botryosphaeriaceae</taxon>
        <taxon>Diplodia</taxon>
    </lineage>
</organism>
<proteinExistence type="predicted"/>
<evidence type="ECO:0000313" key="2">
    <source>
        <dbReference type="Proteomes" id="UP001521184"/>
    </source>
</evidence>
<protein>
    <submittedName>
        <fullName evidence="1">Uncharacterized protein</fullName>
    </submittedName>
</protein>
<gene>
    <name evidence="1" type="ORF">SLS58_005032</name>
</gene>
<comment type="caution">
    <text evidence="1">The sequence shown here is derived from an EMBL/GenBank/DDBJ whole genome shotgun (WGS) entry which is preliminary data.</text>
</comment>
<name>A0ABR3TS31_9PEZI</name>
<keyword evidence="2" id="KW-1185">Reference proteome</keyword>